<protein>
    <submittedName>
        <fullName evidence="2">Uncharacterized protein</fullName>
    </submittedName>
</protein>
<evidence type="ECO:0000313" key="3">
    <source>
        <dbReference type="Proteomes" id="UP000306509"/>
    </source>
</evidence>
<evidence type="ECO:0000256" key="1">
    <source>
        <dbReference type="SAM" id="Phobius"/>
    </source>
</evidence>
<evidence type="ECO:0000313" key="2">
    <source>
        <dbReference type="EMBL" id="TLD01441.1"/>
    </source>
</evidence>
<accession>A0A4U8Q938</accession>
<keyword evidence="1" id="KW-0812">Transmembrane</keyword>
<organism evidence="2 3">
    <name type="scientific">Robinsoniella peoriensis</name>
    <dbReference type="NCBI Taxonomy" id="180332"/>
    <lineage>
        <taxon>Bacteria</taxon>
        <taxon>Bacillati</taxon>
        <taxon>Bacillota</taxon>
        <taxon>Clostridia</taxon>
        <taxon>Lachnospirales</taxon>
        <taxon>Lachnospiraceae</taxon>
        <taxon>Robinsoniella</taxon>
    </lineage>
</organism>
<dbReference type="STRING" id="180332.GCA_000797495_03368"/>
<dbReference type="AlphaFoldDB" id="A0A4U8Q938"/>
<dbReference type="Proteomes" id="UP000306509">
    <property type="component" value="Unassembled WGS sequence"/>
</dbReference>
<dbReference type="RefSeq" id="WP_138002250.1">
    <property type="nucleotide sequence ID" value="NZ_QGQD01000038.1"/>
</dbReference>
<proteinExistence type="predicted"/>
<gene>
    <name evidence="2" type="ORF">DSM106044_01661</name>
</gene>
<sequence length="223" mass="25331">MNFSVTESQKKLIMLLFTIMFSVLIITMGVQSVYDKIKVNKEELITLKDQEDGIRGVIEDVTIESNYEKLKKESKMTFEQNYKSFKANEKIEEIVTGLGLKLNSINITPYRGVDSVTYEQSIVQPKNMEEYTEMQTDMSGELINLFLVSQISIRLDVNDVQCLQVINAINNIPPEGLGGKNKERYCLQIPSVEYAPQGDVEREVSLQINMYGMTPPPIEEGAQ</sequence>
<keyword evidence="3" id="KW-1185">Reference proteome</keyword>
<feature type="transmembrane region" description="Helical" evidence="1">
    <location>
        <begin position="12"/>
        <end position="34"/>
    </location>
</feature>
<dbReference type="EMBL" id="QGQD01000038">
    <property type="protein sequence ID" value="TLD01441.1"/>
    <property type="molecule type" value="Genomic_DNA"/>
</dbReference>
<keyword evidence="1" id="KW-0472">Membrane</keyword>
<name>A0A4U8Q938_9FIRM</name>
<reference evidence="2 3" key="1">
    <citation type="journal article" date="2019" name="Anaerobe">
        <title>Detection of Robinsoniella peoriensis in multiple bone samples of a trauma patient.</title>
        <authorList>
            <person name="Schrottner P."/>
            <person name="Hartwich K."/>
            <person name="Bunk B."/>
            <person name="Schober I."/>
            <person name="Helbig S."/>
            <person name="Rudolph W.W."/>
            <person name="Gunzer F."/>
        </authorList>
    </citation>
    <scope>NUCLEOTIDE SEQUENCE [LARGE SCALE GENOMIC DNA]</scope>
    <source>
        <strain evidence="2 3">DSM 106044</strain>
    </source>
</reference>
<keyword evidence="1" id="KW-1133">Transmembrane helix</keyword>
<comment type="caution">
    <text evidence="2">The sequence shown here is derived from an EMBL/GenBank/DDBJ whole genome shotgun (WGS) entry which is preliminary data.</text>
</comment>